<dbReference type="Pfam" id="PF06454">
    <property type="entry name" value="THH1_TOM1-3_dom"/>
    <property type="match status" value="1"/>
</dbReference>
<gene>
    <name evidence="2" type="ORF">C2845_PM02G15720</name>
</gene>
<dbReference type="EMBL" id="PQIB02000005">
    <property type="protein sequence ID" value="RLN17701.1"/>
    <property type="molecule type" value="Genomic_DNA"/>
</dbReference>
<dbReference type="AlphaFoldDB" id="A0A3L6S9S1"/>
<name>A0A3L6S9S1_PANMI</name>
<organism evidence="2 3">
    <name type="scientific">Panicum miliaceum</name>
    <name type="common">Proso millet</name>
    <name type="synonym">Broomcorn millet</name>
    <dbReference type="NCBI Taxonomy" id="4540"/>
    <lineage>
        <taxon>Eukaryota</taxon>
        <taxon>Viridiplantae</taxon>
        <taxon>Streptophyta</taxon>
        <taxon>Embryophyta</taxon>
        <taxon>Tracheophyta</taxon>
        <taxon>Spermatophyta</taxon>
        <taxon>Magnoliopsida</taxon>
        <taxon>Liliopsida</taxon>
        <taxon>Poales</taxon>
        <taxon>Poaceae</taxon>
        <taxon>PACMAD clade</taxon>
        <taxon>Panicoideae</taxon>
        <taxon>Panicodae</taxon>
        <taxon>Paniceae</taxon>
        <taxon>Panicinae</taxon>
        <taxon>Panicum</taxon>
        <taxon>Panicum sect. Panicum</taxon>
    </lineage>
</organism>
<proteinExistence type="predicted"/>
<protein>
    <submittedName>
        <fullName evidence="2">Tobamovirus multiplication protein 3-like</fullName>
    </submittedName>
</protein>
<sequence>MAASSSAATAAALDTWWDDVNNSPLWQDRTFHALAALYGVIAVAPRRRRAPPAARPPALEAAHDAVDCAKLRSRLHEDLACAELHLGRGEHHA</sequence>
<feature type="domain" description="THH1/TOM1/TOM3" evidence="1">
    <location>
        <begin position="14"/>
        <end position="44"/>
    </location>
</feature>
<dbReference type="OrthoDB" id="10642294at2759"/>
<accession>A0A3L6S9S1</accession>
<reference evidence="3" key="1">
    <citation type="journal article" date="2019" name="Nat. Commun.">
        <title>The genome of broomcorn millet.</title>
        <authorList>
            <person name="Zou C."/>
            <person name="Miki D."/>
            <person name="Li D."/>
            <person name="Tang Q."/>
            <person name="Xiao L."/>
            <person name="Rajput S."/>
            <person name="Deng P."/>
            <person name="Jia W."/>
            <person name="Huang R."/>
            <person name="Zhang M."/>
            <person name="Sun Y."/>
            <person name="Hu J."/>
            <person name="Fu X."/>
            <person name="Schnable P.S."/>
            <person name="Li F."/>
            <person name="Zhang H."/>
            <person name="Feng B."/>
            <person name="Zhu X."/>
            <person name="Liu R."/>
            <person name="Schnable J.C."/>
            <person name="Zhu J.-K."/>
            <person name="Zhang H."/>
        </authorList>
    </citation>
    <scope>NUCLEOTIDE SEQUENCE [LARGE SCALE GENOMIC DNA]</scope>
</reference>
<dbReference type="STRING" id="4540.A0A3L6S9S1"/>
<evidence type="ECO:0000259" key="1">
    <source>
        <dbReference type="Pfam" id="PF06454"/>
    </source>
</evidence>
<evidence type="ECO:0000313" key="2">
    <source>
        <dbReference type="EMBL" id="RLN17701.1"/>
    </source>
</evidence>
<keyword evidence="3" id="KW-1185">Reference proteome</keyword>
<dbReference type="InterPro" id="IPR009457">
    <property type="entry name" value="THH1/TOM1/TOM3_dom"/>
</dbReference>
<comment type="caution">
    <text evidence="2">The sequence shown here is derived from an EMBL/GenBank/DDBJ whole genome shotgun (WGS) entry which is preliminary data.</text>
</comment>
<evidence type="ECO:0000313" key="3">
    <source>
        <dbReference type="Proteomes" id="UP000275267"/>
    </source>
</evidence>
<dbReference type="Proteomes" id="UP000275267">
    <property type="component" value="Unassembled WGS sequence"/>
</dbReference>